<feature type="transmembrane region" description="Helical" evidence="6">
    <location>
        <begin position="114"/>
        <end position="135"/>
    </location>
</feature>
<dbReference type="InterPro" id="IPR045035">
    <property type="entry name" value="YSL-like"/>
</dbReference>
<evidence type="ECO:0000256" key="1">
    <source>
        <dbReference type="ARBA" id="ARBA00004141"/>
    </source>
</evidence>
<evidence type="ECO:0000256" key="3">
    <source>
        <dbReference type="ARBA" id="ARBA00022692"/>
    </source>
</evidence>
<dbReference type="eggNOG" id="COG1297">
    <property type="taxonomic scope" value="Bacteria"/>
</dbReference>
<dbReference type="AlphaFoldDB" id="W7YJR5"/>
<dbReference type="GO" id="GO:0035673">
    <property type="term" value="F:oligopeptide transmembrane transporter activity"/>
    <property type="evidence" value="ECO:0007669"/>
    <property type="project" value="InterPro"/>
</dbReference>
<organism evidence="7 8">
    <name type="scientific">Paenibacillus pini JCM 16418</name>
    <dbReference type="NCBI Taxonomy" id="1236976"/>
    <lineage>
        <taxon>Bacteria</taxon>
        <taxon>Bacillati</taxon>
        <taxon>Bacillota</taxon>
        <taxon>Bacilli</taxon>
        <taxon>Bacillales</taxon>
        <taxon>Paenibacillaceae</taxon>
        <taxon>Paenibacillus</taxon>
    </lineage>
</organism>
<evidence type="ECO:0000256" key="6">
    <source>
        <dbReference type="SAM" id="Phobius"/>
    </source>
</evidence>
<feature type="transmembrane region" description="Helical" evidence="6">
    <location>
        <begin position="231"/>
        <end position="250"/>
    </location>
</feature>
<keyword evidence="2" id="KW-0813">Transport</keyword>
<dbReference type="STRING" id="1236976.JCM16418_1967"/>
<keyword evidence="4 6" id="KW-1133">Transmembrane helix</keyword>
<dbReference type="InterPro" id="IPR004814">
    <property type="entry name" value="Oligopep_transpt"/>
</dbReference>
<keyword evidence="3 6" id="KW-0812">Transmembrane</keyword>
<evidence type="ECO:0000256" key="5">
    <source>
        <dbReference type="ARBA" id="ARBA00023136"/>
    </source>
</evidence>
<comment type="caution">
    <text evidence="7">The sequence shown here is derived from an EMBL/GenBank/DDBJ whole genome shotgun (WGS) entry which is preliminary data.</text>
</comment>
<name>W7YJR5_9BACL</name>
<dbReference type="EMBL" id="BAVZ01000004">
    <property type="protein sequence ID" value="GAF07933.1"/>
    <property type="molecule type" value="Genomic_DNA"/>
</dbReference>
<protein>
    <submittedName>
        <fullName evidence="7">Oligopeptide transporter OPT</fullName>
    </submittedName>
</protein>
<dbReference type="Proteomes" id="UP000019364">
    <property type="component" value="Unassembled WGS sequence"/>
</dbReference>
<gene>
    <name evidence="7" type="ORF">JCM16418_1967</name>
</gene>
<keyword evidence="5 6" id="KW-0472">Membrane</keyword>
<dbReference type="PANTHER" id="PTHR31645:SF0">
    <property type="entry name" value="OLIGOPEPTIDE TRANSPORTER YGL114W-RELATED"/>
    <property type="match status" value="1"/>
</dbReference>
<evidence type="ECO:0000313" key="8">
    <source>
        <dbReference type="Proteomes" id="UP000019364"/>
    </source>
</evidence>
<evidence type="ECO:0000256" key="2">
    <source>
        <dbReference type="ARBA" id="ARBA00022448"/>
    </source>
</evidence>
<dbReference type="InterPro" id="IPR004813">
    <property type="entry name" value="OPT"/>
</dbReference>
<feature type="transmembrane region" description="Helical" evidence="6">
    <location>
        <begin position="25"/>
        <end position="45"/>
    </location>
</feature>
<feature type="transmembrane region" description="Helical" evidence="6">
    <location>
        <begin position="51"/>
        <end position="69"/>
    </location>
</feature>
<evidence type="ECO:0000313" key="7">
    <source>
        <dbReference type="EMBL" id="GAF07933.1"/>
    </source>
</evidence>
<feature type="transmembrane region" description="Helical" evidence="6">
    <location>
        <begin position="90"/>
        <end position="108"/>
    </location>
</feature>
<accession>W7YJR5</accession>
<comment type="subcellular location">
    <subcellularLocation>
        <location evidence="1">Membrane</location>
        <topology evidence="1">Multi-pass membrane protein</topology>
    </subcellularLocation>
</comment>
<dbReference type="NCBIfam" id="TIGR00733">
    <property type="entry name" value="OPT family oligopeptide transporter"/>
    <property type="match status" value="1"/>
</dbReference>
<keyword evidence="8" id="KW-1185">Reference proteome</keyword>
<dbReference type="PANTHER" id="PTHR31645">
    <property type="entry name" value="OLIGOPEPTIDE TRANSPORTER YGL114W-RELATED"/>
    <property type="match status" value="1"/>
</dbReference>
<evidence type="ECO:0000256" key="4">
    <source>
        <dbReference type="ARBA" id="ARBA00022989"/>
    </source>
</evidence>
<reference evidence="7 8" key="1">
    <citation type="journal article" date="2014" name="Genome Announc.">
        <title>Draft Genome Sequence of Paenibacillus pini JCM 16418T, Isolated from the Rhizosphere of Pine Tree.</title>
        <authorList>
            <person name="Yuki M."/>
            <person name="Oshima K."/>
            <person name="Suda W."/>
            <person name="Oshida Y."/>
            <person name="Kitamura K."/>
            <person name="Iida Y."/>
            <person name="Hattori M."/>
            <person name="Ohkuma M."/>
        </authorList>
    </citation>
    <scope>NUCLEOTIDE SEQUENCE [LARGE SCALE GENOMIC DNA]</scope>
    <source>
        <strain evidence="7 8">JCM 16418</strain>
    </source>
</reference>
<sequence>MNSTESKKSSTFVPYIPASRSLPELTLLSVILGIILAVVFAAANAYLGLKIGLTVSASIPAAVISLGVLRGVFKRKSILENNIVQTMTTAGEAVAAGAIFTLPALYMWKQVPGMGTVTFIVLVGGFLGVAMMVPLRRLLIVNEHETLPYPEGTACAEVLKSGETGGKNAKMVVYGFLAGGLVKAMGDGFKWFKTEIETGIYRFKNAVIGLDAYPALLGVGYIIGPRISGQMLAGGILTWIVLIPMIGFFGSGNPTALIPADMLYLSLMLGGFGKDISAI</sequence>
<dbReference type="NCBIfam" id="TIGR00728">
    <property type="entry name" value="OPT_sfam"/>
    <property type="match status" value="1"/>
</dbReference>
<dbReference type="Pfam" id="PF03169">
    <property type="entry name" value="OPT"/>
    <property type="match status" value="1"/>
</dbReference>
<proteinExistence type="predicted"/>
<dbReference type="GO" id="GO:0016020">
    <property type="term" value="C:membrane"/>
    <property type="evidence" value="ECO:0007669"/>
    <property type="project" value="UniProtKB-SubCell"/>
</dbReference>